<protein>
    <submittedName>
        <fullName evidence="1">Uncharacterized protein</fullName>
    </submittedName>
</protein>
<proteinExistence type="predicted"/>
<reference evidence="1" key="1">
    <citation type="submission" date="2022-11" db="EMBL/GenBank/DDBJ databases">
        <title>Genome Sequence of Boeremia exigua.</title>
        <authorList>
            <person name="Buettner E."/>
        </authorList>
    </citation>
    <scope>NUCLEOTIDE SEQUENCE</scope>
    <source>
        <strain evidence="1">CU02</strain>
    </source>
</reference>
<dbReference type="EMBL" id="JAPHNI010000677">
    <property type="protein sequence ID" value="KAJ8108934.1"/>
    <property type="molecule type" value="Genomic_DNA"/>
</dbReference>
<comment type="caution">
    <text evidence="1">The sequence shown here is derived from an EMBL/GenBank/DDBJ whole genome shotgun (WGS) entry which is preliminary data.</text>
</comment>
<evidence type="ECO:0000313" key="1">
    <source>
        <dbReference type="EMBL" id="KAJ8108934.1"/>
    </source>
</evidence>
<evidence type="ECO:0000313" key="2">
    <source>
        <dbReference type="Proteomes" id="UP001153331"/>
    </source>
</evidence>
<accession>A0ACC2I0P3</accession>
<name>A0ACC2I0P3_9PLEO</name>
<dbReference type="Proteomes" id="UP001153331">
    <property type="component" value="Unassembled WGS sequence"/>
</dbReference>
<keyword evidence="2" id="KW-1185">Reference proteome</keyword>
<gene>
    <name evidence="1" type="ORF">OPT61_g7819</name>
</gene>
<organism evidence="1 2">
    <name type="scientific">Boeremia exigua</name>
    <dbReference type="NCBI Taxonomy" id="749465"/>
    <lineage>
        <taxon>Eukaryota</taxon>
        <taxon>Fungi</taxon>
        <taxon>Dikarya</taxon>
        <taxon>Ascomycota</taxon>
        <taxon>Pezizomycotina</taxon>
        <taxon>Dothideomycetes</taxon>
        <taxon>Pleosporomycetidae</taxon>
        <taxon>Pleosporales</taxon>
        <taxon>Pleosporineae</taxon>
        <taxon>Didymellaceae</taxon>
        <taxon>Boeremia</taxon>
    </lineage>
</organism>
<sequence>MVLRIFQACAQSFGSDEPPPEDYTAPSLNANASQASSLNVSSAGVPLHTCTHHRLGRDSSNLREHAGLCAQKHFRIKTAYEAGQRRMTLTNTRCGSGPDLQASIPMFDLAQPTIPFKRLPLPDSRLLFLPRPSMLHSRKRGRAAADIDGEHSCLQKKKRRLRLFLITSRLSPQFSHPATNIVDRGSSKIAVWAKQKAAGRNLLPKAAVLNRIRRGAVAARDAVSRRRLLVEQEKEQQQLELARLTFNYGAIHTYTRPVHLPTEPLPLATVARHGHLSPSGSPTGSPSSSPTTSLMPLPQTTRAQTQPTPSHHHASPLQCAHTSRTSPPPSASPTTTPSTAKT</sequence>